<gene>
    <name evidence="1" type="ORF">SAMN05216352_10647</name>
</gene>
<dbReference type="RefSeq" id="WP_091584932.1">
    <property type="nucleotide sequence ID" value="NZ_FNDU01000006.1"/>
</dbReference>
<accession>A0A1G8J5K2</accession>
<keyword evidence="2" id="KW-1185">Reference proteome</keyword>
<proteinExistence type="predicted"/>
<dbReference type="EMBL" id="FNDU01000006">
    <property type="protein sequence ID" value="SDI26362.1"/>
    <property type="molecule type" value="Genomic_DNA"/>
</dbReference>
<protein>
    <submittedName>
        <fullName evidence="1">Uncharacterized protein</fullName>
    </submittedName>
</protein>
<name>A0A1G8J5K2_9BACI</name>
<dbReference type="AlphaFoldDB" id="A0A1G8J5K2"/>
<reference evidence="1 2" key="1">
    <citation type="submission" date="2016-10" db="EMBL/GenBank/DDBJ databases">
        <authorList>
            <person name="de Groot N.N."/>
        </authorList>
    </citation>
    <scope>NUCLEOTIDE SEQUENCE [LARGE SCALE GENOMIC DNA]</scope>
    <source>
        <strain evidence="2">P4B,CCM 7963,CECT 7998,DSM 25260,IBRC-M 10614,KCTC 13821</strain>
    </source>
</reference>
<dbReference type="OrthoDB" id="2972485at2"/>
<dbReference type="Proteomes" id="UP000199017">
    <property type="component" value="Unassembled WGS sequence"/>
</dbReference>
<dbReference type="STRING" id="930129.SAMN05216352_10647"/>
<evidence type="ECO:0000313" key="1">
    <source>
        <dbReference type="EMBL" id="SDI26362.1"/>
    </source>
</evidence>
<organism evidence="1 2">
    <name type="scientific">Alteribacillus bidgolensis</name>
    <dbReference type="NCBI Taxonomy" id="930129"/>
    <lineage>
        <taxon>Bacteria</taxon>
        <taxon>Bacillati</taxon>
        <taxon>Bacillota</taxon>
        <taxon>Bacilli</taxon>
        <taxon>Bacillales</taxon>
        <taxon>Bacillaceae</taxon>
        <taxon>Alteribacillus</taxon>
    </lineage>
</organism>
<evidence type="ECO:0000313" key="2">
    <source>
        <dbReference type="Proteomes" id="UP000199017"/>
    </source>
</evidence>
<sequence>MSTHRENLQKEFYEKMAYYDDLVREINNKAKHLGNETYFTHLRLYKEQKDQIEDIMRYFDEAGVDASKNTTESILTFALNEFHHYIMSIQNG</sequence>